<organism evidence="7 8">
    <name type="scientific">Rosistilla oblonga</name>
    <dbReference type="NCBI Taxonomy" id="2527990"/>
    <lineage>
        <taxon>Bacteria</taxon>
        <taxon>Pseudomonadati</taxon>
        <taxon>Planctomycetota</taxon>
        <taxon>Planctomycetia</taxon>
        <taxon>Pirellulales</taxon>
        <taxon>Pirellulaceae</taxon>
        <taxon>Rosistilla</taxon>
    </lineage>
</organism>
<dbReference type="PANTHER" id="PTHR35401">
    <property type="entry name" value="COPG FAMILY HELIX-TURN-HELIX PROTEIN-RELATED-RELATED"/>
    <property type="match status" value="1"/>
</dbReference>
<keyword evidence="4" id="KW-0238">DNA-binding</keyword>
<evidence type="ECO:0008006" key="9">
    <source>
        <dbReference type="Google" id="ProtNLM"/>
    </source>
</evidence>
<dbReference type="SUPFAM" id="SSF47598">
    <property type="entry name" value="Ribbon-helix-helix"/>
    <property type="match status" value="1"/>
</dbReference>
<dbReference type="PANTHER" id="PTHR35401:SF1">
    <property type="entry name" value="CYTOPLASMIC PROTEIN"/>
    <property type="match status" value="1"/>
</dbReference>
<name>A0A518IY24_9BACT</name>
<keyword evidence="5" id="KW-0804">Transcription</keyword>
<dbReference type="Proteomes" id="UP000316770">
    <property type="component" value="Chromosome"/>
</dbReference>
<keyword evidence="3" id="KW-0805">Transcription regulation</keyword>
<gene>
    <name evidence="7" type="ORF">Mal33_40050</name>
</gene>
<comment type="similarity">
    <text evidence="6">Belongs to the TacA antitoxin family.</text>
</comment>
<sequence>MTDVSNNKPTRLNIRVSEHEKDVITRAAQSVNATVSRFVLEKAYAEAEAILADQSQFRLDERQWKRFCQALDAPPKTIPALNKLLSEPGVFDA</sequence>
<evidence type="ECO:0000256" key="5">
    <source>
        <dbReference type="ARBA" id="ARBA00023163"/>
    </source>
</evidence>
<evidence type="ECO:0000313" key="8">
    <source>
        <dbReference type="Proteomes" id="UP000316770"/>
    </source>
</evidence>
<dbReference type="Gene3D" id="1.20.5.780">
    <property type="entry name" value="Single helix bin"/>
    <property type="match status" value="1"/>
</dbReference>
<proteinExistence type="inferred from homology"/>
<dbReference type="OrthoDB" id="559702at2"/>
<dbReference type="InterPro" id="IPR014795">
    <property type="entry name" value="TacA_1-like"/>
</dbReference>
<dbReference type="InterPro" id="IPR010985">
    <property type="entry name" value="Ribbon_hlx_hlx"/>
</dbReference>
<reference evidence="7 8" key="1">
    <citation type="submission" date="2019-02" db="EMBL/GenBank/DDBJ databases">
        <title>Deep-cultivation of Planctomycetes and their phenomic and genomic characterization uncovers novel biology.</title>
        <authorList>
            <person name="Wiegand S."/>
            <person name="Jogler M."/>
            <person name="Boedeker C."/>
            <person name="Pinto D."/>
            <person name="Vollmers J."/>
            <person name="Rivas-Marin E."/>
            <person name="Kohn T."/>
            <person name="Peeters S.H."/>
            <person name="Heuer A."/>
            <person name="Rast P."/>
            <person name="Oberbeckmann S."/>
            <person name="Bunk B."/>
            <person name="Jeske O."/>
            <person name="Meyerdierks A."/>
            <person name="Storesund J.E."/>
            <person name="Kallscheuer N."/>
            <person name="Luecker S."/>
            <person name="Lage O.M."/>
            <person name="Pohl T."/>
            <person name="Merkel B.J."/>
            <person name="Hornburger P."/>
            <person name="Mueller R.-W."/>
            <person name="Bruemmer F."/>
            <person name="Labrenz M."/>
            <person name="Spormann A.M."/>
            <person name="Op den Camp H."/>
            <person name="Overmann J."/>
            <person name="Amann R."/>
            <person name="Jetten M.S.M."/>
            <person name="Mascher T."/>
            <person name="Medema M.H."/>
            <person name="Devos D.P."/>
            <person name="Kaster A.-K."/>
            <person name="Ovreas L."/>
            <person name="Rohde M."/>
            <person name="Galperin M.Y."/>
            <person name="Jogler C."/>
        </authorList>
    </citation>
    <scope>NUCLEOTIDE SEQUENCE [LARGE SCALE GENOMIC DNA]</scope>
    <source>
        <strain evidence="7 8">Mal33</strain>
    </source>
</reference>
<dbReference type="Pfam" id="PF08681">
    <property type="entry name" value="TacA1"/>
    <property type="match status" value="1"/>
</dbReference>
<dbReference type="GO" id="GO:0003677">
    <property type="term" value="F:DNA binding"/>
    <property type="evidence" value="ECO:0007669"/>
    <property type="project" value="UniProtKB-KW"/>
</dbReference>
<keyword evidence="1" id="KW-0678">Repressor</keyword>
<dbReference type="EMBL" id="CP036318">
    <property type="protein sequence ID" value="QDV57989.1"/>
    <property type="molecule type" value="Genomic_DNA"/>
</dbReference>
<keyword evidence="8" id="KW-1185">Reference proteome</keyword>
<evidence type="ECO:0000256" key="6">
    <source>
        <dbReference type="ARBA" id="ARBA00049988"/>
    </source>
</evidence>
<evidence type="ECO:0000256" key="4">
    <source>
        <dbReference type="ARBA" id="ARBA00023125"/>
    </source>
</evidence>
<evidence type="ECO:0000256" key="1">
    <source>
        <dbReference type="ARBA" id="ARBA00022491"/>
    </source>
</evidence>
<keyword evidence="2" id="KW-1277">Toxin-antitoxin system</keyword>
<protein>
    <recommendedName>
        <fullName evidence="9">DUF1778 domain-containing protein</fullName>
    </recommendedName>
</protein>
<accession>A0A518IY24</accession>
<evidence type="ECO:0000313" key="7">
    <source>
        <dbReference type="EMBL" id="QDV57989.1"/>
    </source>
</evidence>
<dbReference type="RefSeq" id="WP_145122589.1">
    <property type="nucleotide sequence ID" value="NZ_CP036292.1"/>
</dbReference>
<dbReference type="GO" id="GO:0006355">
    <property type="term" value="P:regulation of DNA-templated transcription"/>
    <property type="evidence" value="ECO:0007669"/>
    <property type="project" value="InterPro"/>
</dbReference>
<evidence type="ECO:0000256" key="3">
    <source>
        <dbReference type="ARBA" id="ARBA00023015"/>
    </source>
</evidence>
<evidence type="ECO:0000256" key="2">
    <source>
        <dbReference type="ARBA" id="ARBA00022649"/>
    </source>
</evidence>
<dbReference type="AlphaFoldDB" id="A0A518IY24"/>